<dbReference type="InterPro" id="IPR001584">
    <property type="entry name" value="Integrase_cat-core"/>
</dbReference>
<feature type="compositionally biased region" description="Polar residues" evidence="1">
    <location>
        <begin position="114"/>
        <end position="123"/>
    </location>
</feature>
<evidence type="ECO:0000313" key="3">
    <source>
        <dbReference type="EMBL" id="KAG9454313.1"/>
    </source>
</evidence>
<dbReference type="InterPro" id="IPR036397">
    <property type="entry name" value="RNaseH_sf"/>
</dbReference>
<dbReference type="InterPro" id="IPR043502">
    <property type="entry name" value="DNA/RNA_pol_sf"/>
</dbReference>
<feature type="compositionally biased region" description="Basic and acidic residues" evidence="1">
    <location>
        <begin position="75"/>
        <end position="94"/>
    </location>
</feature>
<dbReference type="Gene3D" id="3.30.420.10">
    <property type="entry name" value="Ribonuclease H-like superfamily/Ribonuclease H"/>
    <property type="match status" value="1"/>
</dbReference>
<dbReference type="Gene3D" id="3.10.10.10">
    <property type="entry name" value="HIV Type 1 Reverse Transcriptase, subunit A, domain 1"/>
    <property type="match status" value="1"/>
</dbReference>
<evidence type="ECO:0000313" key="4">
    <source>
        <dbReference type="Proteomes" id="UP000825729"/>
    </source>
</evidence>
<dbReference type="PROSITE" id="PS50994">
    <property type="entry name" value="INTEGRASE"/>
    <property type="match status" value="1"/>
</dbReference>
<dbReference type="GO" id="GO:0003676">
    <property type="term" value="F:nucleic acid binding"/>
    <property type="evidence" value="ECO:0007669"/>
    <property type="project" value="InterPro"/>
</dbReference>
<evidence type="ECO:0000256" key="1">
    <source>
        <dbReference type="SAM" id="MobiDB-lite"/>
    </source>
</evidence>
<dbReference type="SUPFAM" id="SSF53098">
    <property type="entry name" value="Ribonuclease H-like"/>
    <property type="match status" value="1"/>
</dbReference>
<feature type="region of interest" description="Disordered" evidence="1">
    <location>
        <begin position="1"/>
        <end position="27"/>
    </location>
</feature>
<dbReference type="PANTHER" id="PTHR47266">
    <property type="entry name" value="ENDONUCLEASE-RELATED"/>
    <property type="match status" value="1"/>
</dbReference>
<feature type="region of interest" description="Disordered" evidence="1">
    <location>
        <begin position="70"/>
        <end position="127"/>
    </location>
</feature>
<feature type="compositionally biased region" description="Polar residues" evidence="1">
    <location>
        <begin position="16"/>
        <end position="27"/>
    </location>
</feature>
<reference evidence="3 4" key="1">
    <citation type="submission" date="2021-07" db="EMBL/GenBank/DDBJ databases">
        <title>The Aristolochia fimbriata genome: insights into angiosperm evolution, floral development and chemical biosynthesis.</title>
        <authorList>
            <person name="Jiao Y."/>
        </authorList>
    </citation>
    <scope>NUCLEOTIDE SEQUENCE [LARGE SCALE GENOMIC DNA]</scope>
    <source>
        <strain evidence="3">IBCAS-2021</strain>
        <tissue evidence="3">Leaf</tissue>
    </source>
</reference>
<dbReference type="InterPro" id="IPR041588">
    <property type="entry name" value="Integrase_H2C2"/>
</dbReference>
<organism evidence="3 4">
    <name type="scientific">Aristolochia fimbriata</name>
    <name type="common">White veined hardy Dutchman's pipe vine</name>
    <dbReference type="NCBI Taxonomy" id="158543"/>
    <lineage>
        <taxon>Eukaryota</taxon>
        <taxon>Viridiplantae</taxon>
        <taxon>Streptophyta</taxon>
        <taxon>Embryophyta</taxon>
        <taxon>Tracheophyta</taxon>
        <taxon>Spermatophyta</taxon>
        <taxon>Magnoliopsida</taxon>
        <taxon>Magnoliidae</taxon>
        <taxon>Piperales</taxon>
        <taxon>Aristolochiaceae</taxon>
        <taxon>Aristolochia</taxon>
    </lineage>
</organism>
<gene>
    <name evidence="3" type="ORF">H6P81_007217</name>
</gene>
<sequence length="1089" mass="125552">MISKILANQEKGDSRFQAQEASLKTQEASIQNLEIQIGQLANAISGRYKETLPSNSETNPKEHIKAITLRSGTILEEKKQPQVEEDKPDQQQDNEKEEQDEGKEVRRQHKQKGKSSQTLSNAGINVDTLPYPERAKKDKLEEKFSKFIDIFKKLEISIPFVEALMQMPQYAKFLKEVLSGKRKVEEQGTVMLTESCSAILKNQLPTKLKDLGSFTIPCEFGNFMFNKVLCDLRASINLMPLSICRKLNLGELKETNIMLQFADRSTKRPNGLIEDVLVRIGKFIYPCDFLVLDMEVDWELPLILGRPFLATAAALIDVKQGKLTLRLNDEEIVFDIKQAIKSPSNLCDNTCYFIDVIDECAKHVQQELMMKDSLERCLAQLCTKEDDDPLMQQEVAQLEAEGNKEEDEDPSKPELKPLPSSLKYVYLENDSKPVIISSCLNDREEKHLIEVLSKHKKVIGWTISDIKGISPTTCVHKILMEDSFKPTIQPQRRLNPTLQEVVKKEVVKLLDAGIIYPISDSKWVSPVQVVPKKGGITVVKNSDNELIPTRTVTGWRVCIDYRKLNSATRKDHFPLPFIDQMLERLAELVLARCEESNLVLNWEKCHFMVNEGIVLGHKISEKALRHLFAKKDSKPRLIRWILLLQEFDIEIKDKKGAENVVADHLSRLETKEVDKRGISELFPDEIICQIKSFQAPWFTDFANFLAGGWIPKELSWQQRKKFFSDVKHYFWEDPYLYKICPDQVIRRCVPKTEFESILKHCHDGEAGGHFSSNRTAAKVMQSGFYWPTLYQDSKRYVSTCDRCQRTGNVSRKDEMPLTNILVCELFDVWSIDFIGPFPSSYEFEYILVAVEYVSKWVEAIATRTNDARVVLEFLRKNIFTHFGAPRAIISDGGKHFCNTQFATLLKKFGVRHKVATPYHAQTSGQVEVSNRELKRILEKTVSLLRKDWAIKLDDALWAYRTAYKTPIGTTPFRLVYGKACHLPVELEHRAYWATKFLNFNVQKAGEKRLLDLNELEELKYWAYDNARLYKLKTKRWHDNNIRMKNFEVGQKVLLYNSRLKLFSGKLKSRWQGPYEVVGVSNLEQLRLNT</sequence>
<evidence type="ECO:0000259" key="2">
    <source>
        <dbReference type="PROSITE" id="PS50994"/>
    </source>
</evidence>
<dbReference type="GO" id="GO:0015074">
    <property type="term" value="P:DNA integration"/>
    <property type="evidence" value="ECO:0007669"/>
    <property type="project" value="InterPro"/>
</dbReference>
<dbReference type="Proteomes" id="UP000825729">
    <property type="component" value="Unassembled WGS sequence"/>
</dbReference>
<dbReference type="InterPro" id="IPR012337">
    <property type="entry name" value="RNaseH-like_sf"/>
</dbReference>
<name>A0AAV7EZS1_ARIFI</name>
<dbReference type="EMBL" id="JAINDJ010000003">
    <property type="protein sequence ID" value="KAG9454313.1"/>
    <property type="molecule type" value="Genomic_DNA"/>
</dbReference>
<feature type="domain" description="Integrase catalytic" evidence="2">
    <location>
        <begin position="812"/>
        <end position="979"/>
    </location>
</feature>
<dbReference type="InterPro" id="IPR043128">
    <property type="entry name" value="Rev_trsase/Diguanyl_cyclase"/>
</dbReference>
<dbReference type="CDD" id="cd00303">
    <property type="entry name" value="retropepsin_like"/>
    <property type="match status" value="1"/>
</dbReference>
<keyword evidence="4" id="KW-1185">Reference proteome</keyword>
<proteinExistence type="predicted"/>
<comment type="caution">
    <text evidence="3">The sequence shown here is derived from an EMBL/GenBank/DDBJ whole genome shotgun (WGS) entry which is preliminary data.</text>
</comment>
<dbReference type="InterPro" id="IPR021109">
    <property type="entry name" value="Peptidase_aspartic_dom_sf"/>
</dbReference>
<dbReference type="Pfam" id="PF00665">
    <property type="entry name" value="rve"/>
    <property type="match status" value="1"/>
</dbReference>
<protein>
    <recommendedName>
        <fullName evidence="2">Integrase catalytic domain-containing protein</fullName>
    </recommendedName>
</protein>
<dbReference type="FunFam" id="1.10.340.70:FF:000001">
    <property type="entry name" value="Retrovirus-related Pol polyprotein from transposon gypsy-like Protein"/>
    <property type="match status" value="1"/>
</dbReference>
<dbReference type="InterPro" id="IPR052160">
    <property type="entry name" value="Gypsy_RT_Integrase-like"/>
</dbReference>
<dbReference type="Gene3D" id="1.10.340.70">
    <property type="match status" value="1"/>
</dbReference>
<dbReference type="Gene3D" id="3.30.70.270">
    <property type="match status" value="2"/>
</dbReference>
<dbReference type="SUPFAM" id="SSF56672">
    <property type="entry name" value="DNA/RNA polymerases"/>
    <property type="match status" value="1"/>
</dbReference>
<dbReference type="Gene3D" id="2.40.70.10">
    <property type="entry name" value="Acid Proteases"/>
    <property type="match status" value="1"/>
</dbReference>
<accession>A0AAV7EZS1</accession>
<dbReference type="AlphaFoldDB" id="A0AAV7EZS1"/>
<dbReference type="Pfam" id="PF17921">
    <property type="entry name" value="Integrase_H2C2"/>
    <property type="match status" value="1"/>
</dbReference>